<gene>
    <name evidence="2" type="ORF">NCTC10660_01759</name>
</gene>
<sequence>MVVALLMVTIIMMVPLERMPWLLVLVHLLQENMLLL</sequence>
<keyword evidence="1" id="KW-1133">Transmembrane helix</keyword>
<accession>A0A378U1P5</accession>
<evidence type="ECO:0000313" key="2">
    <source>
        <dbReference type="EMBL" id="STZ68252.1"/>
    </source>
</evidence>
<reference evidence="2 3" key="1">
    <citation type="submission" date="2018-06" db="EMBL/GenBank/DDBJ databases">
        <authorList>
            <consortium name="Pathogen Informatics"/>
            <person name="Doyle S."/>
        </authorList>
    </citation>
    <scope>NUCLEOTIDE SEQUENCE [LARGE SCALE GENOMIC DNA]</scope>
    <source>
        <strain evidence="2 3">NCTC10660</strain>
    </source>
</reference>
<evidence type="ECO:0000313" key="3">
    <source>
        <dbReference type="Proteomes" id="UP000254927"/>
    </source>
</evidence>
<organism evidence="2 3">
    <name type="scientific">Neisseria elongata</name>
    <dbReference type="NCBI Taxonomy" id="495"/>
    <lineage>
        <taxon>Bacteria</taxon>
        <taxon>Pseudomonadati</taxon>
        <taxon>Pseudomonadota</taxon>
        <taxon>Betaproteobacteria</taxon>
        <taxon>Neisseriales</taxon>
        <taxon>Neisseriaceae</taxon>
        <taxon>Neisseria</taxon>
    </lineage>
</organism>
<dbReference type="AlphaFoldDB" id="A0A378U1P5"/>
<feature type="transmembrane region" description="Helical" evidence="1">
    <location>
        <begin position="6"/>
        <end position="29"/>
    </location>
</feature>
<keyword evidence="1" id="KW-0472">Membrane</keyword>
<proteinExistence type="predicted"/>
<dbReference type="Proteomes" id="UP000254927">
    <property type="component" value="Unassembled WGS sequence"/>
</dbReference>
<protein>
    <submittedName>
        <fullName evidence="2">Uncharacterized protein</fullName>
    </submittedName>
</protein>
<name>A0A378U1P5_NEIEL</name>
<evidence type="ECO:0000256" key="1">
    <source>
        <dbReference type="SAM" id="Phobius"/>
    </source>
</evidence>
<keyword evidence="1" id="KW-0812">Transmembrane</keyword>
<dbReference type="EMBL" id="UGQW01000002">
    <property type="protein sequence ID" value="STZ68252.1"/>
    <property type="molecule type" value="Genomic_DNA"/>
</dbReference>